<organism evidence="1 2">
    <name type="scientific">Pseudomonas putida S13.1.2</name>
    <dbReference type="NCBI Taxonomy" id="1384061"/>
    <lineage>
        <taxon>Bacteria</taxon>
        <taxon>Pseudomonadati</taxon>
        <taxon>Pseudomonadota</taxon>
        <taxon>Gammaproteobacteria</taxon>
        <taxon>Pseudomonadales</taxon>
        <taxon>Pseudomonadaceae</taxon>
        <taxon>Pseudomonas</taxon>
    </lineage>
</organism>
<reference evidence="1 2" key="1">
    <citation type="submission" date="2015-02" db="EMBL/GenBank/DDBJ databases">
        <title>Complete Genome Sequencing of Pseudomonas putida S13.1.2.</title>
        <authorList>
            <person name="Chong T.M."/>
            <person name="Chan K.G."/>
            <person name="Dessaux Y."/>
        </authorList>
    </citation>
    <scope>NUCLEOTIDE SEQUENCE [LARGE SCALE GENOMIC DNA]</scope>
    <source>
        <strain evidence="1 2">S13.1.2</strain>
    </source>
</reference>
<dbReference type="Pfam" id="PF13650">
    <property type="entry name" value="Asp_protease_2"/>
    <property type="match status" value="1"/>
</dbReference>
<dbReference type="CDD" id="cd00303">
    <property type="entry name" value="retropepsin_like"/>
    <property type="match status" value="1"/>
</dbReference>
<dbReference type="Gene3D" id="2.40.70.10">
    <property type="entry name" value="Acid Proteases"/>
    <property type="match status" value="1"/>
</dbReference>
<gene>
    <name evidence="1" type="ORF">N805_06415</name>
</gene>
<proteinExistence type="predicted"/>
<accession>A0AAU8RVA3</accession>
<dbReference type="AlphaFoldDB" id="A0AAU8RVA3"/>
<dbReference type="Proteomes" id="UP000033260">
    <property type="component" value="Chromosome"/>
</dbReference>
<dbReference type="RefSeq" id="WP_019471631.1">
    <property type="nucleotide sequence ID" value="NZ_CP010979.1"/>
</dbReference>
<evidence type="ECO:0000313" key="1">
    <source>
        <dbReference type="EMBL" id="AJQ46882.1"/>
    </source>
</evidence>
<dbReference type="EMBL" id="CP010979">
    <property type="protein sequence ID" value="AJQ46882.1"/>
    <property type="molecule type" value="Genomic_DNA"/>
</dbReference>
<dbReference type="SUPFAM" id="SSF50630">
    <property type="entry name" value="Acid proteases"/>
    <property type="match status" value="1"/>
</dbReference>
<evidence type="ECO:0000313" key="2">
    <source>
        <dbReference type="Proteomes" id="UP000033260"/>
    </source>
</evidence>
<protein>
    <recommendedName>
        <fullName evidence="3">Peptidase A2 domain-containing protein</fullName>
    </recommendedName>
</protein>
<dbReference type="InterPro" id="IPR021109">
    <property type="entry name" value="Peptidase_aspartic_dom_sf"/>
</dbReference>
<evidence type="ECO:0008006" key="3">
    <source>
        <dbReference type="Google" id="ProtNLM"/>
    </source>
</evidence>
<sequence>MSSANAQGKGAPIYFLQQGDRLSDIAERNPITPVVKLLLQPALPSSPFDPIAGTPLHEITALIDTGAEGVYIDEDFAHQNGFLSERTMTVHSASATTIEPVYPALFILQGSSTHYKQAAEFTSVPLRKNGRHYDAILGMQFLSNGVLVMDFDSNTFRFEFTTKPDK</sequence>
<name>A0AAU8RVA3_PSEPU</name>